<name>A0A4Y1NMS2_9STAP</name>
<sequence>MYYGLGLVGDNKIKKVATCLSRYFLSLKVATDLIQCYFYSLLLPTSTIKLIANNYISIKRAHPLKYNI</sequence>
<proteinExistence type="predicted"/>
<evidence type="ECO:0000313" key="1">
    <source>
        <dbReference type="EMBL" id="AXE74988.1"/>
    </source>
</evidence>
<dbReference type="AlphaFoldDB" id="A0A4Y1NMS2"/>
<organism evidence="1">
    <name type="scientific">Macrococcoides canis</name>
    <dbReference type="NCBI Taxonomy" id="1855823"/>
    <lineage>
        <taxon>Bacteria</taxon>
        <taxon>Bacillati</taxon>
        <taxon>Bacillota</taxon>
        <taxon>Bacilli</taxon>
        <taxon>Bacillales</taxon>
        <taxon>Staphylococcaceae</taxon>
        <taxon>Macrococcoides</taxon>
    </lineage>
</organism>
<reference evidence="1" key="1">
    <citation type="journal article" date="2019" name="J. Antimicrob. Chemother.">
        <title>Macrococcus canis contains recombinogenic methicillin resistance elements and the mecB plasmid found in Staphylococcus aureus.</title>
        <authorList>
            <person name="Chanchaithong P."/>
            <person name="Perreten V."/>
            <person name="Schwendener S."/>
        </authorList>
    </citation>
    <scope>NUCLEOTIDE SEQUENCE</scope>
    <source>
        <strain evidence="1">Epi0076A</strain>
    </source>
</reference>
<protein>
    <submittedName>
        <fullName evidence="1">Uncharacterized protein</fullName>
    </submittedName>
</protein>
<accession>A0A4Y1NMS2</accession>
<dbReference type="EMBL" id="MF477835">
    <property type="protein sequence ID" value="AXE74988.1"/>
    <property type="molecule type" value="Genomic_DNA"/>
</dbReference>